<dbReference type="Gene3D" id="1.10.287.950">
    <property type="entry name" value="Methyl-accepting chemotaxis protein"/>
    <property type="match status" value="1"/>
</dbReference>
<name>A0A953M1B2_9BACT</name>
<dbReference type="PANTHER" id="PTHR32089">
    <property type="entry name" value="METHYL-ACCEPTING CHEMOTAXIS PROTEIN MCPB"/>
    <property type="match status" value="1"/>
</dbReference>
<accession>A0A953M1B2</accession>
<evidence type="ECO:0008006" key="10">
    <source>
        <dbReference type="Google" id="ProtNLM"/>
    </source>
</evidence>
<proteinExistence type="inferred from homology"/>
<comment type="subcellular location">
    <subcellularLocation>
        <location evidence="1">Membrane</location>
    </subcellularLocation>
</comment>
<dbReference type="SMART" id="SM00283">
    <property type="entry name" value="MA"/>
    <property type="match status" value="1"/>
</dbReference>
<dbReference type="PROSITE" id="PS50885">
    <property type="entry name" value="HAMP"/>
    <property type="match status" value="1"/>
</dbReference>
<reference evidence="8" key="2">
    <citation type="submission" date="2021-08" db="EMBL/GenBank/DDBJ databases">
        <authorList>
            <person name="Dalcin Martins P."/>
        </authorList>
    </citation>
    <scope>NUCLEOTIDE SEQUENCE</scope>
    <source>
        <strain evidence="8">MAG_39</strain>
    </source>
</reference>
<protein>
    <recommendedName>
        <fullName evidence="10">Methyl-accepting chemotaxis protein</fullName>
    </recommendedName>
</protein>
<dbReference type="Proteomes" id="UP000705867">
    <property type="component" value="Unassembled WGS sequence"/>
</dbReference>
<evidence type="ECO:0000256" key="2">
    <source>
        <dbReference type="ARBA" id="ARBA00023224"/>
    </source>
</evidence>
<dbReference type="GO" id="GO:0016020">
    <property type="term" value="C:membrane"/>
    <property type="evidence" value="ECO:0007669"/>
    <property type="project" value="UniProtKB-SubCell"/>
</dbReference>
<dbReference type="FunFam" id="1.10.287.950:FF:000001">
    <property type="entry name" value="Methyl-accepting chemotaxis sensory transducer"/>
    <property type="match status" value="1"/>
</dbReference>
<dbReference type="Gene3D" id="1.20.120.30">
    <property type="entry name" value="Aspartate receptor, ligand-binding domain"/>
    <property type="match status" value="1"/>
</dbReference>
<keyword evidence="5" id="KW-0812">Transmembrane</keyword>
<sequence>MKGILHRLLSLSLKTKVVAGYLFMSALLAVIMATIGFNALAVKKKYDSLNEMSNDVQLITQLKSNINGIRSAFLWGILSQNPETVEEIEGVIALNLERSNENLARLKQGRYREQAVEIEKMWAPFAETLQKELIPLARDGKLQEALEIIKTVQTPRAQGFMEIANGAIESSRKEFTGGMETINGEVRRTTVTIIAVILVVFTAAFAFSFWFINKYIIAVLKGIGESAEMIAAKDLTITVEAKTDDEFGELATDVNKIIVTMQEVMRDVADKTVHILKDATTLTLHGKDVSQKVDKDLERTTSAATATEEMSNTIGNIARSISTVSQAAESAKHASSQGKAMIDETVSSIHDVNAQLEEASLKVKDLSAFSRKIDEIVLMIKDIADQTNLLALNAAIEAARAGEQGRGFAVVADEVRKLAQRTANATYEINNILSSIHSGTVDATGIMDIAVKKAQQTGNSARKLDEAFREISESFQKVSDMVHQVVAASEEQSATATEISFNLTSIAEDARESSKTVKEMATSFNKFSADAKEFLRLLEGFKDPKMRIGVLKADYVLWMLRILEFLDTREAATASDELHADKSRMGRWLYGEGRELFGALSSFRLLEGNHKKLHEQGLLAYEASRRGDRDAVRVSITSALSLVEEIVSVLDGLEKEIAA</sequence>
<evidence type="ECO:0000313" key="9">
    <source>
        <dbReference type="Proteomes" id="UP000705867"/>
    </source>
</evidence>
<dbReference type="GO" id="GO:0006935">
    <property type="term" value="P:chemotaxis"/>
    <property type="evidence" value="ECO:0007669"/>
    <property type="project" value="InterPro"/>
</dbReference>
<dbReference type="PRINTS" id="PR00260">
    <property type="entry name" value="CHEMTRNSDUCR"/>
</dbReference>
<feature type="transmembrane region" description="Helical" evidence="5">
    <location>
        <begin position="20"/>
        <end position="42"/>
    </location>
</feature>
<evidence type="ECO:0000256" key="1">
    <source>
        <dbReference type="ARBA" id="ARBA00004370"/>
    </source>
</evidence>
<keyword evidence="5" id="KW-1133">Transmembrane helix</keyword>
<dbReference type="GO" id="GO:0007165">
    <property type="term" value="P:signal transduction"/>
    <property type="evidence" value="ECO:0007669"/>
    <property type="project" value="UniProtKB-KW"/>
</dbReference>
<dbReference type="CDD" id="cd06225">
    <property type="entry name" value="HAMP"/>
    <property type="match status" value="1"/>
</dbReference>
<dbReference type="GO" id="GO:0004888">
    <property type="term" value="F:transmembrane signaling receptor activity"/>
    <property type="evidence" value="ECO:0007669"/>
    <property type="project" value="InterPro"/>
</dbReference>
<comment type="caution">
    <text evidence="8">The sequence shown here is derived from an EMBL/GenBank/DDBJ whole genome shotgun (WGS) entry which is preliminary data.</text>
</comment>
<evidence type="ECO:0000259" key="7">
    <source>
        <dbReference type="PROSITE" id="PS50885"/>
    </source>
</evidence>
<organism evidence="8 9">
    <name type="scientific">Candidatus Nitrobium versatile</name>
    <dbReference type="NCBI Taxonomy" id="2884831"/>
    <lineage>
        <taxon>Bacteria</taxon>
        <taxon>Pseudomonadati</taxon>
        <taxon>Nitrospirota</taxon>
        <taxon>Nitrospiria</taxon>
        <taxon>Nitrospirales</taxon>
        <taxon>Nitrospiraceae</taxon>
        <taxon>Candidatus Nitrobium</taxon>
    </lineage>
</organism>
<dbReference type="AlphaFoldDB" id="A0A953M1B2"/>
<dbReference type="EMBL" id="JAIOIV010000073">
    <property type="protein sequence ID" value="MBZ0156360.1"/>
    <property type="molecule type" value="Genomic_DNA"/>
</dbReference>
<feature type="transmembrane region" description="Helical" evidence="5">
    <location>
        <begin position="191"/>
        <end position="212"/>
    </location>
</feature>
<evidence type="ECO:0000256" key="5">
    <source>
        <dbReference type="SAM" id="Phobius"/>
    </source>
</evidence>
<dbReference type="Pfam" id="PF00015">
    <property type="entry name" value="MCPsignal"/>
    <property type="match status" value="1"/>
</dbReference>
<dbReference type="PROSITE" id="PS50111">
    <property type="entry name" value="CHEMOTAXIS_TRANSDUC_2"/>
    <property type="match status" value="1"/>
</dbReference>
<dbReference type="PANTHER" id="PTHR32089:SF112">
    <property type="entry name" value="LYSOZYME-LIKE PROTEIN-RELATED"/>
    <property type="match status" value="1"/>
</dbReference>
<dbReference type="SMART" id="SM00304">
    <property type="entry name" value="HAMP"/>
    <property type="match status" value="1"/>
</dbReference>
<keyword evidence="5" id="KW-0472">Membrane</keyword>
<dbReference type="InterPro" id="IPR004089">
    <property type="entry name" value="MCPsignal_dom"/>
</dbReference>
<dbReference type="CDD" id="cd11386">
    <property type="entry name" value="MCP_signal"/>
    <property type="match status" value="1"/>
</dbReference>
<feature type="domain" description="HAMP" evidence="7">
    <location>
        <begin position="214"/>
        <end position="266"/>
    </location>
</feature>
<dbReference type="SUPFAM" id="SSF58104">
    <property type="entry name" value="Methyl-accepting chemotaxis protein (MCP) signaling domain"/>
    <property type="match status" value="1"/>
</dbReference>
<dbReference type="InterPro" id="IPR025991">
    <property type="entry name" value="Chemoreceptor_zinc-bind_dom"/>
</dbReference>
<dbReference type="InterPro" id="IPR003660">
    <property type="entry name" value="HAMP_dom"/>
</dbReference>
<evidence type="ECO:0000313" key="8">
    <source>
        <dbReference type="EMBL" id="MBZ0156360.1"/>
    </source>
</evidence>
<reference evidence="8" key="1">
    <citation type="journal article" date="2021" name="bioRxiv">
        <title>Unraveling nitrogen, sulfur and carbon metabolic pathways and microbial community transcriptional responses to substrate deprivation and toxicity stresses in a bioreactor mimicking anoxic brackish coastal sediment conditions.</title>
        <authorList>
            <person name="Martins P.D."/>
            <person name="Echeveste M.J."/>
            <person name="Arshad A."/>
            <person name="Kurth J."/>
            <person name="Ouboter H."/>
            <person name="Jetten M.S.M."/>
            <person name="Welte C.U."/>
        </authorList>
    </citation>
    <scope>NUCLEOTIDE SEQUENCE</scope>
    <source>
        <strain evidence="8">MAG_39</strain>
    </source>
</reference>
<comment type="similarity">
    <text evidence="3">Belongs to the methyl-accepting chemotaxis (MCP) protein family.</text>
</comment>
<evidence type="ECO:0000256" key="3">
    <source>
        <dbReference type="ARBA" id="ARBA00029447"/>
    </source>
</evidence>
<keyword evidence="2 4" id="KW-0807">Transducer</keyword>
<gene>
    <name evidence="8" type="ORF">K8I29_09155</name>
</gene>
<dbReference type="InterPro" id="IPR004090">
    <property type="entry name" value="Chemotax_Me-accpt_rcpt"/>
</dbReference>
<evidence type="ECO:0000256" key="4">
    <source>
        <dbReference type="PROSITE-ProRule" id="PRU00284"/>
    </source>
</evidence>
<dbReference type="Pfam" id="PF13682">
    <property type="entry name" value="CZB"/>
    <property type="match status" value="1"/>
</dbReference>
<evidence type="ECO:0000259" key="6">
    <source>
        <dbReference type="PROSITE" id="PS50111"/>
    </source>
</evidence>
<feature type="domain" description="Methyl-accepting transducer" evidence="6">
    <location>
        <begin position="271"/>
        <end position="507"/>
    </location>
</feature>